<evidence type="ECO:0000256" key="5">
    <source>
        <dbReference type="ARBA" id="ARBA00023136"/>
    </source>
</evidence>
<dbReference type="PANTHER" id="PTHR10465">
    <property type="entry name" value="TRANSMEMBRANE GTPASE FZO1"/>
    <property type="match status" value="1"/>
</dbReference>
<evidence type="ECO:0000256" key="4">
    <source>
        <dbReference type="ARBA" id="ARBA00023134"/>
    </source>
</evidence>
<protein>
    <submittedName>
        <fullName evidence="8">Dynamin family protein</fullName>
    </submittedName>
</protein>
<evidence type="ECO:0000256" key="6">
    <source>
        <dbReference type="SAM" id="Coils"/>
    </source>
</evidence>
<keyword evidence="5" id="KW-0472">Membrane</keyword>
<dbReference type="EMBL" id="CP014334">
    <property type="protein sequence ID" value="AMW33560.1"/>
    <property type="molecule type" value="Genomic_DNA"/>
</dbReference>
<dbReference type="RefSeq" id="WP_033191608.1">
    <property type="nucleotide sequence ID" value="NZ_CP014334.2"/>
</dbReference>
<feature type="coiled-coil region" evidence="6">
    <location>
        <begin position="615"/>
        <end position="643"/>
    </location>
</feature>
<evidence type="ECO:0000256" key="2">
    <source>
        <dbReference type="ARBA" id="ARBA00022741"/>
    </source>
</evidence>
<keyword evidence="3" id="KW-0378">Hydrolase</keyword>
<name>A0AAI8CMA3_FERIS</name>
<dbReference type="KEGG" id="fia:NA23_10205"/>
<accession>A0AAI8CMA3</accession>
<dbReference type="Proteomes" id="UP000093740">
    <property type="component" value="Chromosome"/>
</dbReference>
<keyword evidence="2" id="KW-0547">Nucleotide-binding</keyword>
<gene>
    <name evidence="8" type="ORF">NA23_10205</name>
</gene>
<keyword evidence="6" id="KW-0175">Coiled coil</keyword>
<proteinExistence type="predicted"/>
<dbReference type="SUPFAM" id="SSF52540">
    <property type="entry name" value="P-loop containing nucleoside triphosphate hydrolases"/>
    <property type="match status" value="1"/>
</dbReference>
<comment type="subcellular location">
    <subcellularLocation>
        <location evidence="1">Membrane</location>
    </subcellularLocation>
</comment>
<dbReference type="InterPro" id="IPR027417">
    <property type="entry name" value="P-loop_NTPase"/>
</dbReference>
<dbReference type="GO" id="GO:0003924">
    <property type="term" value="F:GTPase activity"/>
    <property type="evidence" value="ECO:0007669"/>
    <property type="project" value="InterPro"/>
</dbReference>
<evidence type="ECO:0000313" key="8">
    <source>
        <dbReference type="EMBL" id="AMW33560.1"/>
    </source>
</evidence>
<dbReference type="InterPro" id="IPR045063">
    <property type="entry name" value="Dynamin_N"/>
</dbReference>
<keyword evidence="4" id="KW-0342">GTP-binding</keyword>
<feature type="domain" description="Dynamin N-terminal" evidence="7">
    <location>
        <begin position="62"/>
        <end position="329"/>
    </location>
</feature>
<dbReference type="PANTHER" id="PTHR10465:SF0">
    <property type="entry name" value="SARCALUMENIN"/>
    <property type="match status" value="1"/>
</dbReference>
<evidence type="ECO:0000256" key="3">
    <source>
        <dbReference type="ARBA" id="ARBA00022801"/>
    </source>
</evidence>
<organism evidence="8 9">
    <name type="scientific">Fervidobacterium islandicum</name>
    <dbReference type="NCBI Taxonomy" id="2423"/>
    <lineage>
        <taxon>Bacteria</taxon>
        <taxon>Thermotogati</taxon>
        <taxon>Thermotogota</taxon>
        <taxon>Thermotogae</taxon>
        <taxon>Thermotogales</taxon>
        <taxon>Fervidobacteriaceae</taxon>
        <taxon>Fervidobacterium</taxon>
    </lineage>
</organism>
<dbReference type="AlphaFoldDB" id="A0AAI8CMA3"/>
<evidence type="ECO:0000256" key="1">
    <source>
        <dbReference type="ARBA" id="ARBA00004370"/>
    </source>
</evidence>
<dbReference type="Pfam" id="PF00350">
    <property type="entry name" value="Dynamin_N"/>
    <property type="match status" value="1"/>
</dbReference>
<dbReference type="GO" id="GO:0005525">
    <property type="term" value="F:GTP binding"/>
    <property type="evidence" value="ECO:0007669"/>
    <property type="project" value="UniProtKB-KW"/>
</dbReference>
<evidence type="ECO:0000313" key="9">
    <source>
        <dbReference type="Proteomes" id="UP000093740"/>
    </source>
</evidence>
<reference evidence="8 9" key="1">
    <citation type="journal article" date="2015" name="Stand. Genomic Sci.">
        <title>Genome sequence of a native-feather degrading extremely thermophilic Eubacterium, Fervidobacterium islandicum AW-1.</title>
        <authorList>
            <person name="Lee Y.J."/>
            <person name="Jeong H."/>
            <person name="Park G.S."/>
            <person name="Kwak Y."/>
            <person name="Lee S.J."/>
            <person name="Lee S.J."/>
            <person name="Park M.K."/>
            <person name="Kim J.Y."/>
            <person name="Kang H.K."/>
            <person name="Shin J.H."/>
            <person name="Lee D.W."/>
        </authorList>
    </citation>
    <scope>NUCLEOTIDE SEQUENCE [LARGE SCALE GENOMIC DNA]</scope>
    <source>
        <strain evidence="8 9">AW-1</strain>
    </source>
</reference>
<evidence type="ECO:0000259" key="7">
    <source>
        <dbReference type="Pfam" id="PF00350"/>
    </source>
</evidence>
<feature type="coiled-coil region" evidence="6">
    <location>
        <begin position="746"/>
        <end position="773"/>
    </location>
</feature>
<dbReference type="Gene3D" id="3.40.50.300">
    <property type="entry name" value="P-loop containing nucleotide triphosphate hydrolases"/>
    <property type="match status" value="1"/>
</dbReference>
<sequence length="776" mass="90378">MAQVSEEKLTSLRERLQHVLDANQDLLKDLVISLKSEHPLDSVEELKKQFEEFQNEDKTINVGIVGRVKAGKSSLLNSLLFDGITVLPKAATPMTAALTIITYGEEYSAVVEFFTKEDIHGLRESYELYEKKFNEIYNKRLEELRSEKKRKIDVLTKPFEKVKDLHKKSRTDELKNVDEERFKELSRNFAKRKMQEYAELQAAYEQYETIKNASVDISQLEKLKKIKASSLEELGRMLSDYVGTGGKYMPFVKSVELTVPLETLRGLKVVDTPGLNDPVISREEKTRQFLKNCDVVFILSPAGQFLSREDQKLLDRVTFSEGIRKVYILASQLDTQLFGSIKYETGGDLQAGVELIARQLSEHAVNALSSLKDSVILTQDTLDELIDSAKEGILYSSSICWSIIQRWNDRNSWDDGMKKVWENLTLHYPDYFSDDDKDKTIRNLELLANIPRIREMIDVVRREKAEIIRRRREDFVNVKIRVIKDFNQHLISKVNEEIEIIKNATLEKLNVLTDLSTFYENKRAEIQFEYEGFIEKQISSMKDELLNTLEKQYQGTGEKINESEERKYEFVQVKKRGFIYAIARFFGSEAGYEKKKVEKTVVMAGTVYTILKDFASSVEREVKQAAEELRIKLRDKMKDFLEKQLLDIHEKKYLEQSLIFKSIETVVNTIDYPKLRHSSYVDTNIKKYGILEDKEAIEYLNEVKVFLSDLKQKISEDIESYLENLREKLTTLKIADMIFSNYNSYLDELKSSIENKKRQLERYQKILKELESMSLL</sequence>
<keyword evidence="9" id="KW-1185">Reference proteome</keyword>
<dbReference type="InterPro" id="IPR027094">
    <property type="entry name" value="Mitofusin_fam"/>
</dbReference>
<dbReference type="GO" id="GO:0016020">
    <property type="term" value="C:membrane"/>
    <property type="evidence" value="ECO:0007669"/>
    <property type="project" value="UniProtKB-SubCell"/>
</dbReference>